<protein>
    <submittedName>
        <fullName evidence="2">Uncharacterized protein</fullName>
    </submittedName>
</protein>
<feature type="transmembrane region" description="Helical" evidence="1">
    <location>
        <begin position="476"/>
        <end position="501"/>
    </location>
</feature>
<organism evidence="2 3">
    <name type="scientific">Dendroctonus ponderosae</name>
    <name type="common">Mountain pine beetle</name>
    <dbReference type="NCBI Taxonomy" id="77166"/>
    <lineage>
        <taxon>Eukaryota</taxon>
        <taxon>Metazoa</taxon>
        <taxon>Ecdysozoa</taxon>
        <taxon>Arthropoda</taxon>
        <taxon>Hexapoda</taxon>
        <taxon>Insecta</taxon>
        <taxon>Pterygota</taxon>
        <taxon>Neoptera</taxon>
        <taxon>Endopterygota</taxon>
        <taxon>Coleoptera</taxon>
        <taxon>Polyphaga</taxon>
        <taxon>Cucujiformia</taxon>
        <taxon>Curculionidae</taxon>
        <taxon>Scolytinae</taxon>
        <taxon>Dendroctonus</taxon>
    </lineage>
</organism>
<keyword evidence="1" id="KW-0472">Membrane</keyword>
<evidence type="ECO:0000313" key="3">
    <source>
        <dbReference type="Proteomes" id="UP000019118"/>
    </source>
</evidence>
<reference evidence="2" key="2">
    <citation type="submission" date="2024-08" db="UniProtKB">
        <authorList>
            <consortium name="EnsemblMetazoa"/>
        </authorList>
    </citation>
    <scope>IDENTIFICATION</scope>
</reference>
<feature type="transmembrane region" description="Helical" evidence="1">
    <location>
        <begin position="234"/>
        <end position="259"/>
    </location>
</feature>
<dbReference type="KEGG" id="dpa:109538873"/>
<feature type="transmembrane region" description="Helical" evidence="1">
    <location>
        <begin position="279"/>
        <end position="302"/>
    </location>
</feature>
<proteinExistence type="predicted"/>
<accession>A0AAR5PLE6</accession>
<keyword evidence="1" id="KW-1133">Transmembrane helix</keyword>
<dbReference type="GeneID" id="109538873"/>
<reference evidence="3" key="1">
    <citation type="journal article" date="2013" name="Genome Biol.">
        <title>Draft genome of the mountain pine beetle, Dendroctonus ponderosae Hopkins, a major forest pest.</title>
        <authorList>
            <person name="Keeling C.I."/>
            <person name="Yuen M.M."/>
            <person name="Liao N.Y."/>
            <person name="Docking T.R."/>
            <person name="Chan S.K."/>
            <person name="Taylor G.A."/>
            <person name="Palmquist D.L."/>
            <person name="Jackman S.D."/>
            <person name="Nguyen A."/>
            <person name="Li M."/>
            <person name="Henderson H."/>
            <person name="Janes J.K."/>
            <person name="Zhao Y."/>
            <person name="Pandoh P."/>
            <person name="Moore R."/>
            <person name="Sperling F.A."/>
            <person name="Huber D.P."/>
            <person name="Birol I."/>
            <person name="Jones S.J."/>
            <person name="Bohlmann J."/>
        </authorList>
    </citation>
    <scope>NUCLEOTIDE SEQUENCE</scope>
</reference>
<dbReference type="Proteomes" id="UP000019118">
    <property type="component" value="Unassembled WGS sequence"/>
</dbReference>
<evidence type="ECO:0000313" key="2">
    <source>
        <dbReference type="EnsemblMetazoa" id="XP_019761855.1"/>
    </source>
</evidence>
<feature type="transmembrane region" description="Helical" evidence="1">
    <location>
        <begin position="406"/>
        <end position="431"/>
    </location>
</feature>
<feature type="transmembrane region" description="Helical" evidence="1">
    <location>
        <begin position="322"/>
        <end position="344"/>
    </location>
</feature>
<keyword evidence="3" id="KW-1185">Reference proteome</keyword>
<evidence type="ECO:0000256" key="1">
    <source>
        <dbReference type="SAM" id="Phobius"/>
    </source>
</evidence>
<feature type="transmembrane region" description="Helical" evidence="1">
    <location>
        <begin position="443"/>
        <end position="470"/>
    </location>
</feature>
<name>A0AAR5PLE6_DENPD</name>
<dbReference type="EnsemblMetazoa" id="XM_019906296.1">
    <property type="protein sequence ID" value="XP_019761855.1"/>
    <property type="gene ID" value="LOC109538873"/>
</dbReference>
<sequence>MDIPAKFPITTINNGPMHGRTIITNSKMNQKVYSFLFCALLASTFAHELRAKGAAPVGFRYSRRLEKGAYPDICELSCTATETLNFTFGITVQAVEQVLILANLSSNAALAIDASNQIAVLLNGNTGAGVAINLSTLTGVYVSSGLWLASKATIDLYIRNLQGGLQALLSNPGALRFATKNVPKAIISEINRIVSRLVINYGLATAQDVTAGLRAVLPISTGILRLLKGNLSGLLALIGSEVIVIPLDIAALLNTLIGIETVIVKAYGSLEALVAAGVLLSWSALLGASNALILLADLLLGIGRNVDVGSALGPLLSSPQSALSLIALLGGNAHVGINGLLAVLSNLVGLADNSVIVEVFLNLLVQFVGNSGHYIKADLTQVLRDSLRGLLLVIERVDASSSLNELVVVISALIGGSWTYRGVTIGTIIFKLSAGVAAGGPKLLQLVVSVLVLLGHPLKVTIPTLTFILICNFNGAIGAWLLTVLGIGISSHIMVAVGGGLKAVLIGNKGINLDLLTRDLQQGLETIPGVAAVVRAVKGAYSTVATGGTAFKVLINTYPLFRTWILALIELCSGVKLKVPPKHLSTINILLGRLAGVSAHTGVSLAVYGSVNVKG</sequence>
<dbReference type="AlphaFoldDB" id="A0AAR5PLE6"/>
<keyword evidence="1" id="KW-0812">Transmembrane</keyword>